<gene>
    <name evidence="2" type="ORF">I551_5965</name>
</gene>
<accession>A0ABP3AAA6</accession>
<keyword evidence="3" id="KW-1185">Reference proteome</keyword>
<dbReference type="InterPro" id="IPR000084">
    <property type="entry name" value="PE-PGRS_N"/>
</dbReference>
<evidence type="ECO:0000259" key="1">
    <source>
        <dbReference type="Pfam" id="PF00934"/>
    </source>
</evidence>
<protein>
    <submittedName>
        <fullName evidence="2">PE family protein</fullName>
    </submittedName>
</protein>
<proteinExistence type="predicted"/>
<dbReference type="SUPFAM" id="SSF140459">
    <property type="entry name" value="PE/PPE dimer-like"/>
    <property type="match status" value="1"/>
</dbReference>
<name>A0ABP3AAA6_MYCUL</name>
<feature type="domain" description="PE" evidence="1">
    <location>
        <begin position="5"/>
        <end position="94"/>
    </location>
</feature>
<evidence type="ECO:0000313" key="3">
    <source>
        <dbReference type="Proteomes" id="UP000020681"/>
    </source>
</evidence>
<dbReference type="EMBL" id="JAOL01000160">
    <property type="protein sequence ID" value="EUA87561.1"/>
    <property type="molecule type" value="Genomic_DNA"/>
</dbReference>
<reference evidence="2 3" key="1">
    <citation type="submission" date="2014-01" db="EMBL/GenBank/DDBJ databases">
        <authorList>
            <person name="Dobos K."/>
            <person name="Lenaerts A."/>
            <person name="Ordway D."/>
            <person name="DeGroote M.A."/>
            <person name="Parker T."/>
            <person name="Sizemore C."/>
            <person name="Tallon L.J."/>
            <person name="Sadzewicz L.K."/>
            <person name="Sengamalay N."/>
            <person name="Fraser C.M."/>
            <person name="Hine E."/>
            <person name="Shefchek K.A."/>
            <person name="Das S.P."/>
            <person name="Tettelin H."/>
        </authorList>
    </citation>
    <scope>NUCLEOTIDE SEQUENCE [LARGE SCALE GENOMIC DNA]</scope>
    <source>
        <strain evidence="2 3">Harvey</strain>
    </source>
</reference>
<dbReference type="InterPro" id="IPR038332">
    <property type="entry name" value="PPE_sf"/>
</dbReference>
<dbReference type="Pfam" id="PF00934">
    <property type="entry name" value="PE"/>
    <property type="match status" value="1"/>
</dbReference>
<evidence type="ECO:0000313" key="2">
    <source>
        <dbReference type="EMBL" id="EUA87561.1"/>
    </source>
</evidence>
<sequence length="177" mass="17392">MSFAVVAPELMRVAASDLANIGSTLSAANAVAAAQTTAVQAAAADEVSTAIAALFGWHAQTYQSLSAQATSFHDQFVQTVASSGTSYWSAEATNVEQTLLNAINAPTEALFGRPLIGDGADGQTVNGVGQAGGDGASCGATAATAATAPVPVWPAAPAVVPGSSAMAALAAPARMLM</sequence>
<dbReference type="Gene3D" id="1.10.287.850">
    <property type="entry name" value="HP0062-like domain"/>
    <property type="match status" value="1"/>
</dbReference>
<comment type="caution">
    <text evidence="2">The sequence shown here is derived from an EMBL/GenBank/DDBJ whole genome shotgun (WGS) entry which is preliminary data.</text>
</comment>
<dbReference type="Proteomes" id="UP000020681">
    <property type="component" value="Unassembled WGS sequence"/>
</dbReference>
<organism evidence="2 3">
    <name type="scientific">Mycobacterium ulcerans str. Harvey</name>
    <dbReference type="NCBI Taxonomy" id="1299332"/>
    <lineage>
        <taxon>Bacteria</taxon>
        <taxon>Bacillati</taxon>
        <taxon>Actinomycetota</taxon>
        <taxon>Actinomycetes</taxon>
        <taxon>Mycobacteriales</taxon>
        <taxon>Mycobacteriaceae</taxon>
        <taxon>Mycobacterium</taxon>
        <taxon>Mycobacterium ulcerans group</taxon>
    </lineage>
</organism>